<sequence>MLKCTLSVVLLLMFFASCTEKTPTLDFLDDGEDPGLADLIEYYETEYGVAIKYNFSKTDFIPVNIGRELTYQPTKHVDGIKNVLTYLEDSVLSFFPKEFISEKIPRNILLVDSLIVIYEYNDNVNNVKWTKNLVIPGYVTNRYWVIGNASERFDPHAGGLREEMTSMLVEHLLFNNSFPSIDDFVKATEDAITACGAVWLFNAGSVSTTISSNYPYWSGDKSATGTTWGLNYEDGSQWLGWSVLKPGRCGYMGYENSSYSGIKITAYDFDKGTKQKDFADFTAFILNRTAAQKEAFYAAVAAHNELPKATTTQIEANQSYLVLRDGEYYDGRFPFYGGEIGANAIRIKVDIVKSWWKTLGIVLTEPQ</sequence>
<dbReference type="EMBL" id="SNRY01000350">
    <property type="protein sequence ID" value="KAA6342008.1"/>
    <property type="molecule type" value="Genomic_DNA"/>
</dbReference>
<organism evidence="1">
    <name type="scientific">termite gut metagenome</name>
    <dbReference type="NCBI Taxonomy" id="433724"/>
    <lineage>
        <taxon>unclassified sequences</taxon>
        <taxon>metagenomes</taxon>
        <taxon>organismal metagenomes</taxon>
    </lineage>
</organism>
<dbReference type="PROSITE" id="PS51257">
    <property type="entry name" value="PROKAR_LIPOPROTEIN"/>
    <property type="match status" value="1"/>
</dbReference>
<reference evidence="1" key="1">
    <citation type="submission" date="2019-03" db="EMBL/GenBank/DDBJ databases">
        <title>Single cell metagenomics reveals metabolic interactions within the superorganism composed of flagellate Streblomastix strix and complex community of Bacteroidetes bacteria on its surface.</title>
        <authorList>
            <person name="Treitli S.C."/>
            <person name="Kolisko M."/>
            <person name="Husnik F."/>
            <person name="Keeling P."/>
            <person name="Hampl V."/>
        </authorList>
    </citation>
    <scope>NUCLEOTIDE SEQUENCE</scope>
    <source>
        <strain evidence="1">STM</strain>
    </source>
</reference>
<evidence type="ECO:0000313" key="1">
    <source>
        <dbReference type="EMBL" id="KAA6342008.1"/>
    </source>
</evidence>
<dbReference type="AlphaFoldDB" id="A0A5J4S843"/>
<comment type="caution">
    <text evidence="1">The sequence shown here is derived from an EMBL/GenBank/DDBJ whole genome shotgun (WGS) entry which is preliminary data.</text>
</comment>
<accession>A0A5J4S843</accession>
<gene>
    <name evidence="1" type="ORF">EZS27_010211</name>
</gene>
<name>A0A5J4S843_9ZZZZ</name>
<protein>
    <submittedName>
        <fullName evidence="1">Uncharacterized protein</fullName>
    </submittedName>
</protein>
<proteinExistence type="predicted"/>